<evidence type="ECO:0000313" key="2">
    <source>
        <dbReference type="EMBL" id="CAK0847486.1"/>
    </source>
</evidence>
<keyword evidence="3" id="KW-1185">Reference proteome</keyword>
<dbReference type="EMBL" id="CAUYUJ010014904">
    <property type="protein sequence ID" value="CAK0847486.1"/>
    <property type="molecule type" value="Genomic_DNA"/>
</dbReference>
<protein>
    <recommendedName>
        <fullName evidence="4">Peptidylprolyl isomerase</fullName>
    </recommendedName>
</protein>
<sequence>MSNTGKNSNTCQFFIAFGELKQLNGTRLRFNGRLTLLCLTTLLGCDLYERSSCQKFGNLCDLTSSGIQWPRKHVVLGRVVEGMEIIDRVEEEADAAPSGLTSVGAGTYSRPPLVMCSVKFIFHSLHLLVFIPSSHVFLAKCSQTVFSCRESRESWVGRRPPLGVGTRETRALESPSSAGGGDSSKARAGSPDERVCRQAATEKEGKPLLPVVIVDCGILES</sequence>
<feature type="compositionally biased region" description="Basic and acidic residues" evidence="1">
    <location>
        <begin position="190"/>
        <end position="199"/>
    </location>
</feature>
<organism evidence="2 3">
    <name type="scientific">Prorocentrum cordatum</name>
    <dbReference type="NCBI Taxonomy" id="2364126"/>
    <lineage>
        <taxon>Eukaryota</taxon>
        <taxon>Sar</taxon>
        <taxon>Alveolata</taxon>
        <taxon>Dinophyceae</taxon>
        <taxon>Prorocentrales</taxon>
        <taxon>Prorocentraceae</taxon>
        <taxon>Prorocentrum</taxon>
    </lineage>
</organism>
<dbReference type="Gene3D" id="2.40.100.10">
    <property type="entry name" value="Cyclophilin-like"/>
    <property type="match status" value="1"/>
</dbReference>
<gene>
    <name evidence="2" type="ORF">PCOR1329_LOCUS40674</name>
</gene>
<reference evidence="2" key="1">
    <citation type="submission" date="2023-10" db="EMBL/GenBank/DDBJ databases">
        <authorList>
            <person name="Chen Y."/>
            <person name="Shah S."/>
            <person name="Dougan E. K."/>
            <person name="Thang M."/>
            <person name="Chan C."/>
        </authorList>
    </citation>
    <scope>NUCLEOTIDE SEQUENCE [LARGE SCALE GENOMIC DNA]</scope>
</reference>
<dbReference type="Proteomes" id="UP001189429">
    <property type="component" value="Unassembled WGS sequence"/>
</dbReference>
<evidence type="ECO:0000256" key="1">
    <source>
        <dbReference type="SAM" id="MobiDB-lite"/>
    </source>
</evidence>
<feature type="region of interest" description="Disordered" evidence="1">
    <location>
        <begin position="158"/>
        <end position="199"/>
    </location>
</feature>
<accession>A0ABN9TP73</accession>
<comment type="caution">
    <text evidence="2">The sequence shown here is derived from an EMBL/GenBank/DDBJ whole genome shotgun (WGS) entry which is preliminary data.</text>
</comment>
<evidence type="ECO:0008006" key="4">
    <source>
        <dbReference type="Google" id="ProtNLM"/>
    </source>
</evidence>
<evidence type="ECO:0000313" key="3">
    <source>
        <dbReference type="Proteomes" id="UP001189429"/>
    </source>
</evidence>
<proteinExistence type="predicted"/>
<name>A0ABN9TP73_9DINO</name>
<dbReference type="InterPro" id="IPR029000">
    <property type="entry name" value="Cyclophilin-like_dom_sf"/>
</dbReference>